<dbReference type="Proteomes" id="UP000000422">
    <property type="component" value="Chromosome"/>
</dbReference>
<dbReference type="AlphaFoldDB" id="Q7MSD6"/>
<organism evidence="2">
    <name type="scientific">Wolinella succinogenes (strain ATCC 29543 / DSM 1740 / CCUG 13145 / JCM 31913 / LMG 7466 / NCTC 11488 / FDC 602W)</name>
    <name type="common">Vibrio succinogenes</name>
    <dbReference type="NCBI Taxonomy" id="273121"/>
    <lineage>
        <taxon>Bacteria</taxon>
        <taxon>Pseudomonadati</taxon>
        <taxon>Campylobacterota</taxon>
        <taxon>Epsilonproteobacteria</taxon>
        <taxon>Campylobacterales</taxon>
        <taxon>Helicobacteraceae</taxon>
        <taxon>Wolinella</taxon>
    </lineage>
</organism>
<dbReference type="KEGG" id="wsu:WS0556"/>
<reference evidence="1 2" key="1">
    <citation type="journal article" date="2003" name="Proc. Natl. Acad. Sci. U.S.A.">
        <title>Complete genome sequence and analysis of Wolinella succinogenes.</title>
        <authorList>
            <person name="Baar C."/>
            <person name="Eppinger M."/>
            <person name="Raddatz G."/>
            <person name="Simon JM."/>
            <person name="Lanz C."/>
            <person name="Klimmek O."/>
            <person name="Nandakumar R."/>
            <person name="Gross R."/>
            <person name="Rosinus A."/>
            <person name="Keller H."/>
            <person name="Jagtap P."/>
            <person name="Linke B."/>
            <person name="Meyer F."/>
            <person name="Lederer H."/>
            <person name="Schuster S.C."/>
        </authorList>
    </citation>
    <scope>NUCLEOTIDE SEQUENCE [LARGE SCALE GENOMIC DNA]</scope>
    <source>
        <strain evidence="2">ATCC 29543 / DSM 1740 / CCUG 13145 / JCM 31913 / LMG 7466 / NCTC 11488 / FDC 602W</strain>
    </source>
</reference>
<evidence type="ECO:0008006" key="3">
    <source>
        <dbReference type="Google" id="ProtNLM"/>
    </source>
</evidence>
<dbReference type="InterPro" id="IPR007332">
    <property type="entry name" value="DUF411"/>
</dbReference>
<keyword evidence="2" id="KW-1185">Reference proteome</keyword>
<dbReference type="Pfam" id="PF04214">
    <property type="entry name" value="DUF411"/>
    <property type="match status" value="1"/>
</dbReference>
<proteinExistence type="predicted"/>
<dbReference type="EMBL" id="BX571658">
    <property type="protein sequence ID" value="CAE09690.1"/>
    <property type="molecule type" value="Genomic_DNA"/>
</dbReference>
<accession>Q7MSD6</accession>
<dbReference type="HOGENOM" id="CLU_112034_0_0_7"/>
<evidence type="ECO:0000313" key="1">
    <source>
        <dbReference type="EMBL" id="CAE09690.1"/>
    </source>
</evidence>
<dbReference type="STRING" id="273121.WS0556"/>
<name>Q7MSD6_WOLSU</name>
<dbReference type="RefSeq" id="WP_011138490.1">
    <property type="nucleotide sequence ID" value="NC_005090.1"/>
</dbReference>
<gene>
    <name evidence="1" type="ordered locus">WS0556</name>
</gene>
<protein>
    <recommendedName>
        <fullName evidence="3">DUF411 domain-containing protein</fullName>
    </recommendedName>
</protein>
<evidence type="ECO:0000313" key="2">
    <source>
        <dbReference type="Proteomes" id="UP000000422"/>
    </source>
</evidence>
<dbReference type="eggNOG" id="COG3019">
    <property type="taxonomic scope" value="Bacteria"/>
</dbReference>
<sequence length="145" mass="15745">MLRIGLLALTLAGGLYAQTPLHMYKSPSCGCCGLWGGHMEKNGFTLKETKTNNLYEVKIKAKVPLELASCHTAFVEGYIIEGHVPAEAVKELLAKRPEGIIGIAVPGMPLGSPGMEQGDVKDDYDVIAFDAKGNQTLFKSYRFSR</sequence>